<feature type="compositionally biased region" description="Low complexity" evidence="2">
    <location>
        <begin position="281"/>
        <end position="296"/>
    </location>
</feature>
<comment type="caution">
    <text evidence="3">The sequence shown here is derived from an EMBL/GenBank/DDBJ whole genome shotgun (WGS) entry which is preliminary data.</text>
</comment>
<protein>
    <submittedName>
        <fullName evidence="3">Uncharacterized protein</fullName>
    </submittedName>
</protein>
<reference evidence="3 4" key="1">
    <citation type="journal article" date="2015" name="Sci. Rep.">
        <title>Genome of the facultative scuticociliatosis pathogen Pseudocohnilembus persalinus provides insight into its virulence through horizontal gene transfer.</title>
        <authorList>
            <person name="Xiong J."/>
            <person name="Wang G."/>
            <person name="Cheng J."/>
            <person name="Tian M."/>
            <person name="Pan X."/>
            <person name="Warren A."/>
            <person name="Jiang C."/>
            <person name="Yuan D."/>
            <person name="Miao W."/>
        </authorList>
    </citation>
    <scope>NUCLEOTIDE SEQUENCE [LARGE SCALE GENOMIC DNA]</scope>
    <source>
        <strain evidence="3">36N120E</strain>
    </source>
</reference>
<evidence type="ECO:0000256" key="1">
    <source>
        <dbReference type="SAM" id="Coils"/>
    </source>
</evidence>
<feature type="compositionally biased region" description="Basic residues" evidence="2">
    <location>
        <begin position="266"/>
        <end position="277"/>
    </location>
</feature>
<gene>
    <name evidence="3" type="ORF">PPERSA_12625</name>
</gene>
<feature type="compositionally biased region" description="Basic and acidic residues" evidence="2">
    <location>
        <begin position="299"/>
        <end position="311"/>
    </location>
</feature>
<dbReference type="AlphaFoldDB" id="A0A0V0QCH8"/>
<accession>A0A0V0QCH8</accession>
<dbReference type="InParanoid" id="A0A0V0QCH8"/>
<organism evidence="3 4">
    <name type="scientific">Pseudocohnilembus persalinus</name>
    <name type="common">Ciliate</name>
    <dbReference type="NCBI Taxonomy" id="266149"/>
    <lineage>
        <taxon>Eukaryota</taxon>
        <taxon>Sar</taxon>
        <taxon>Alveolata</taxon>
        <taxon>Ciliophora</taxon>
        <taxon>Intramacronucleata</taxon>
        <taxon>Oligohymenophorea</taxon>
        <taxon>Scuticociliatia</taxon>
        <taxon>Philasterida</taxon>
        <taxon>Pseudocohnilembidae</taxon>
        <taxon>Pseudocohnilembus</taxon>
    </lineage>
</organism>
<name>A0A0V0QCH8_PSEPJ</name>
<dbReference type="EMBL" id="LDAU01000202">
    <property type="protein sequence ID" value="KRW99949.1"/>
    <property type="molecule type" value="Genomic_DNA"/>
</dbReference>
<keyword evidence="4" id="KW-1185">Reference proteome</keyword>
<evidence type="ECO:0000313" key="3">
    <source>
        <dbReference type="EMBL" id="KRW99949.1"/>
    </source>
</evidence>
<keyword evidence="1" id="KW-0175">Coiled coil</keyword>
<proteinExistence type="predicted"/>
<evidence type="ECO:0000313" key="4">
    <source>
        <dbReference type="Proteomes" id="UP000054937"/>
    </source>
</evidence>
<feature type="coiled-coil region" evidence="1">
    <location>
        <begin position="399"/>
        <end position="439"/>
    </location>
</feature>
<evidence type="ECO:0000256" key="2">
    <source>
        <dbReference type="SAM" id="MobiDB-lite"/>
    </source>
</evidence>
<feature type="region of interest" description="Disordered" evidence="2">
    <location>
        <begin position="265"/>
        <end position="325"/>
    </location>
</feature>
<sequence length="575" mass="67936">MFNNNQQIHTCVQLNQQLYQNPLPSTQFMEYQTNFGKSYQYNEDFQQNKYLYNFVGQLQSNESMIDQMKQVKNDNSQDLKKQQKKNTFKPIILCSNLNQQQDIQIGDQRELQCMNNITNMKENNNFQQLFNQQKINSGKSNFVINQNQQLSQNSRQNKNNENFYNIAQKKQGQGFQPVKQNSIKNNKFVCLLPSQINTKPLVSNNLNKLCDQLNNIQGNRNIVQSDSHILFYKEPTTETFSPVSSHEISQNVNSLSTLTINEKNKKVSRIKNKKSSKKQSDIISSMNNSNSINNNIELHQIKKEHSEKEESASQLNLKKNDQNSRKVVKFMQNKRINTSHVPLNMYNQLFFHLKNIYNKKIQCKCQKSDQKKELNEEQKQKNQNQYQLVENDLIRESINSNQQKILLEKQNQIEVEEEEEKEEQEQKNKQVNLESQNQEVIPRLYQQLGIFRDIYNNNDNSNNIKAVQKNENQNCVKNSDDEENKNNKCKRCNEWEQIEKIKQLKKKNIETFRILWGISKRVQILSENFFLNYATNSILGNKMYRTLESKQAVYTCLPNFLDGSRNYQIFYRILG</sequence>
<dbReference type="Proteomes" id="UP000054937">
    <property type="component" value="Unassembled WGS sequence"/>
</dbReference>